<dbReference type="EMBL" id="JYDP01000267">
    <property type="protein sequence ID" value="KRZ01705.1"/>
    <property type="molecule type" value="Genomic_DNA"/>
</dbReference>
<keyword evidence="4" id="KW-1185">Reference proteome</keyword>
<feature type="compositionally biased region" description="Basic and acidic residues" evidence="1">
    <location>
        <begin position="282"/>
        <end position="291"/>
    </location>
</feature>
<keyword evidence="2" id="KW-0472">Membrane</keyword>
<dbReference type="Proteomes" id="UP000055024">
    <property type="component" value="Unassembled WGS sequence"/>
</dbReference>
<reference evidence="3 4" key="1">
    <citation type="submission" date="2015-01" db="EMBL/GenBank/DDBJ databases">
        <title>Evolution of Trichinella species and genotypes.</title>
        <authorList>
            <person name="Korhonen P.K."/>
            <person name="Edoardo P."/>
            <person name="Giuseppe L.R."/>
            <person name="Gasser R.B."/>
        </authorList>
    </citation>
    <scope>NUCLEOTIDE SEQUENCE [LARGE SCALE GENOMIC DNA]</scope>
    <source>
        <strain evidence="3">ISS1029</strain>
    </source>
</reference>
<evidence type="ECO:0000256" key="1">
    <source>
        <dbReference type="SAM" id="MobiDB-lite"/>
    </source>
</evidence>
<sequence>MDLEILKHRRKVLKGRTVRLCRDLYTFVREARPHAEISRTIDALSKYLEHCQNAHGAMEVTTADAEERKMTSEFLFCWEHFKAGIHGIIELEELSKFIYLPSILEGERVSLVIEHHIQALLDVRPNEKRKLCDLYGELLRHVRSLEKLGRRASENEYASDFILTISKRLLPETILSQWEDKNHNGISKYMKSGGTVCRRGSVSRTFWLQTSPKELQIPQWQNLIDEKVFDEDSFLLFNSEASKTNEEAKSALEDVQCATAEISSEDEALEQESPLVPRGKGSKIEDDKRESGEVPIDEALKVHEWNVSVDASSLIAGGQSIESVQEAKVALNEPVIEKEKHSGHENVLDSNTWLRSFLLNEGIYYAFSAMILLIAPHIMSGWAVYVVYKVLFLINTNLLSKQEGHFNK</sequence>
<comment type="caution">
    <text evidence="3">The sequence shown here is derived from an EMBL/GenBank/DDBJ whole genome shotgun (WGS) entry which is preliminary data.</text>
</comment>
<evidence type="ECO:0000313" key="4">
    <source>
        <dbReference type="Proteomes" id="UP000055024"/>
    </source>
</evidence>
<organism evidence="3 4">
    <name type="scientific">Trichinella zimbabwensis</name>
    <dbReference type="NCBI Taxonomy" id="268475"/>
    <lineage>
        <taxon>Eukaryota</taxon>
        <taxon>Metazoa</taxon>
        <taxon>Ecdysozoa</taxon>
        <taxon>Nematoda</taxon>
        <taxon>Enoplea</taxon>
        <taxon>Dorylaimia</taxon>
        <taxon>Trichinellida</taxon>
        <taxon>Trichinellidae</taxon>
        <taxon>Trichinella</taxon>
    </lineage>
</organism>
<name>A0A0V1GU68_9BILA</name>
<gene>
    <name evidence="3" type="ORF">T11_5176</name>
</gene>
<keyword evidence="2" id="KW-1133">Transmembrane helix</keyword>
<evidence type="ECO:0000313" key="3">
    <source>
        <dbReference type="EMBL" id="KRZ01705.1"/>
    </source>
</evidence>
<proteinExistence type="predicted"/>
<keyword evidence="2" id="KW-0812">Transmembrane</keyword>
<evidence type="ECO:0000256" key="2">
    <source>
        <dbReference type="SAM" id="Phobius"/>
    </source>
</evidence>
<feature type="transmembrane region" description="Helical" evidence="2">
    <location>
        <begin position="363"/>
        <end position="388"/>
    </location>
</feature>
<feature type="region of interest" description="Disordered" evidence="1">
    <location>
        <begin position="263"/>
        <end position="291"/>
    </location>
</feature>
<accession>A0A0V1GU68</accession>
<protein>
    <submittedName>
        <fullName evidence="3">Uncharacterized protein</fullName>
    </submittedName>
</protein>
<dbReference type="AlphaFoldDB" id="A0A0V1GU68"/>